<dbReference type="Pfam" id="PF02365">
    <property type="entry name" value="NAM"/>
    <property type="match status" value="1"/>
</dbReference>
<dbReference type="AlphaFoldDB" id="A0A9E7FI56"/>
<dbReference type="Gene3D" id="2.130.10.10">
    <property type="entry name" value="YVTN repeat-like/Quinoprotein amine dehydrogenase"/>
    <property type="match status" value="1"/>
</dbReference>
<evidence type="ECO:0000256" key="3">
    <source>
        <dbReference type="ARBA" id="ARBA00023015"/>
    </source>
</evidence>
<evidence type="ECO:0000313" key="11">
    <source>
        <dbReference type="Proteomes" id="UP001055439"/>
    </source>
</evidence>
<dbReference type="SMART" id="SM00320">
    <property type="entry name" value="WD40"/>
    <property type="match status" value="4"/>
</dbReference>
<feature type="compositionally biased region" description="Polar residues" evidence="8">
    <location>
        <begin position="589"/>
        <end position="607"/>
    </location>
</feature>
<evidence type="ECO:0000313" key="10">
    <source>
        <dbReference type="EMBL" id="URD96709.1"/>
    </source>
</evidence>
<keyword evidence="1 7" id="KW-0853">WD repeat</keyword>
<dbReference type="GO" id="GO:0006355">
    <property type="term" value="P:regulation of DNA-templated transcription"/>
    <property type="evidence" value="ECO:0007669"/>
    <property type="project" value="InterPro"/>
</dbReference>
<dbReference type="SUPFAM" id="SSF101941">
    <property type="entry name" value="NAC domain"/>
    <property type="match status" value="1"/>
</dbReference>
<evidence type="ECO:0000256" key="7">
    <source>
        <dbReference type="PROSITE-ProRule" id="PRU00221"/>
    </source>
</evidence>
<proteinExistence type="predicted"/>
<protein>
    <submittedName>
        <fullName evidence="10">No apical meristem (NAM) protein</fullName>
    </submittedName>
</protein>
<dbReference type="InterPro" id="IPR001680">
    <property type="entry name" value="WD40_rpt"/>
</dbReference>
<dbReference type="Proteomes" id="UP001055439">
    <property type="component" value="Chromosome 4"/>
</dbReference>
<accession>A0A9E7FI56</accession>
<dbReference type="EMBL" id="CP097506">
    <property type="protein sequence ID" value="URD96708.1"/>
    <property type="molecule type" value="Genomic_DNA"/>
</dbReference>
<feature type="repeat" description="WD" evidence="7">
    <location>
        <begin position="942"/>
        <end position="984"/>
    </location>
</feature>
<evidence type="ECO:0000256" key="1">
    <source>
        <dbReference type="ARBA" id="ARBA00022574"/>
    </source>
</evidence>
<evidence type="ECO:0000256" key="8">
    <source>
        <dbReference type="SAM" id="MobiDB-lite"/>
    </source>
</evidence>
<feature type="compositionally biased region" description="Basic and acidic residues" evidence="8">
    <location>
        <begin position="671"/>
        <end position="683"/>
    </location>
</feature>
<feature type="region of interest" description="Disordered" evidence="8">
    <location>
        <begin position="557"/>
        <end position="613"/>
    </location>
</feature>
<dbReference type="InterPro" id="IPR003441">
    <property type="entry name" value="NAC-dom"/>
</dbReference>
<dbReference type="Pfam" id="PF00400">
    <property type="entry name" value="WD40"/>
    <property type="match status" value="1"/>
</dbReference>
<dbReference type="PANTHER" id="PTHR19919">
    <property type="entry name" value="WD REPEAT CONTAINING PROTEIN"/>
    <property type="match status" value="1"/>
</dbReference>
<evidence type="ECO:0000259" key="9">
    <source>
        <dbReference type="PROSITE" id="PS51005"/>
    </source>
</evidence>
<dbReference type="Gene3D" id="2.170.150.80">
    <property type="entry name" value="NAC domain"/>
    <property type="match status" value="1"/>
</dbReference>
<evidence type="ECO:0000256" key="4">
    <source>
        <dbReference type="ARBA" id="ARBA00023125"/>
    </source>
</evidence>
<feature type="region of interest" description="Disordered" evidence="8">
    <location>
        <begin position="665"/>
        <end position="702"/>
    </location>
</feature>
<feature type="domain" description="NAC" evidence="9">
    <location>
        <begin position="9"/>
        <end position="162"/>
    </location>
</feature>
<keyword evidence="6" id="KW-0539">Nucleus</keyword>
<keyword evidence="11" id="KW-1185">Reference proteome</keyword>
<dbReference type="EMBL" id="CP097506">
    <property type="protein sequence ID" value="URD96709.1"/>
    <property type="molecule type" value="Genomic_DNA"/>
</dbReference>
<dbReference type="PROSITE" id="PS51005">
    <property type="entry name" value="NAC"/>
    <property type="match status" value="1"/>
</dbReference>
<dbReference type="SUPFAM" id="SSF50978">
    <property type="entry name" value="WD40 repeat-like"/>
    <property type="match status" value="1"/>
</dbReference>
<name>A0A9E7FI56_9LILI</name>
<dbReference type="InterPro" id="IPR036093">
    <property type="entry name" value="NAC_dom_sf"/>
</dbReference>
<dbReference type="GO" id="GO:0003677">
    <property type="term" value="F:DNA binding"/>
    <property type="evidence" value="ECO:0007669"/>
    <property type="project" value="UniProtKB-KW"/>
</dbReference>
<reference evidence="10" key="1">
    <citation type="submission" date="2022-05" db="EMBL/GenBank/DDBJ databases">
        <title>The Musa troglodytarum L. genome provides insights into the mechanism of non-climacteric behaviour and enrichment of carotenoids.</title>
        <authorList>
            <person name="Wang J."/>
        </authorList>
    </citation>
    <scope>NUCLEOTIDE SEQUENCE</scope>
    <source>
        <tissue evidence="10">Leaf</tissue>
    </source>
</reference>
<dbReference type="InterPro" id="IPR036322">
    <property type="entry name" value="WD40_repeat_dom_sf"/>
</dbReference>
<dbReference type="OrthoDB" id="750487at2759"/>
<sequence length="1028" mass="113469">MGAVSVESMPLGFRFRPTDAELVNHYLKGKITGRIQSEVEVIPEIDVCKWEPWDLPAAKSLIKSIDPEWFFFSPKDRKYPSSNRSNRATEAGYWKATGKDRTIKSRSPGSMIVGMKKTLVFHRGRAPKGDRTNWIIHEYRTTEPEYESGEQGGYVLCRLFRKPGEQTLVSDINDCMEKNVDEMESTGLSPSPTIVSPGETQHGSEFAEEVLTSLNQILPGLDLQENLQPSPRIFEMPPSAINGLVADKMACASSCLLKREESYCYATIASDVADQGTDVATEDDSLLDYLAQYLGSECDKLGPDDYHISSPIVSHMGYSFYDGVNQGLLQELNQFNNIEQDSVTEFLDAVLFNQEECSHEASSAFRGLITEFEQEDQNCLIMDDSHWDTLSGKDGRTGSEEDTEVTIFEDGIGFNEEICRPPVGSSLLSQENSYTVPTEQDTRQISVFPNQNFGRNISSMDSSAGPLHQESTNMDNFDRAEIQIRVRKNLTDSDYLIKQQGSATRRLHLQKFIHNGSAPRTGHALSSNNDDSDKSVVTEASEVLEHQFDEEKLVSGLTAEGTHDDANSTEIKSSSPEIYDSKPKLRSRALQTDKNADKTTGQSSDAMSTRAAASHSSTLTVILILSVLRLSNRIGSCDPNFSLKHVVGEREREIRGVVCATAPERHKKRRGGEGRGEESQEREESAEEMESSTQESPLNSNAFTFDSPHPVYAMAFSPSTSSAAASPRLALGSFIEEYGNRVDVVSFDEDALSFRAEPTLSFDHPYPSTKLMFHPNPPSPLLASASDCLRLWLLGPDGAKIRSVLDNSKSSGYCAPLTSFDWNDAEPRRIGTSSIDTTCTIWDVERGAVETQLIAHDKEVYDIAWGEPAVFASVSADGSVRMFDLRDKEHSTIIYESPRPDTPLLRLAWNKANLRYMATTMMDSNRVVVLDIRAPATPVAELQRHCASVNAIAWSPKAARHIGSAGDDGQALIWELPAAAAAGTVSPEGIDPMLVYTAGAEINQLQWSAAHPDWIGIAFANKVQLLRV</sequence>
<keyword evidence="3" id="KW-0805">Transcription regulation</keyword>
<evidence type="ECO:0000256" key="2">
    <source>
        <dbReference type="ARBA" id="ARBA00022737"/>
    </source>
</evidence>
<feature type="repeat" description="WD" evidence="7">
    <location>
        <begin position="853"/>
        <end position="893"/>
    </location>
</feature>
<keyword evidence="2" id="KW-0677">Repeat</keyword>
<dbReference type="PROSITE" id="PS50082">
    <property type="entry name" value="WD_REPEATS_2"/>
    <property type="match status" value="2"/>
</dbReference>
<keyword evidence="4" id="KW-0238">DNA-binding</keyword>
<gene>
    <name evidence="10" type="ORF">MUK42_30608</name>
</gene>
<dbReference type="PROSITE" id="PS00678">
    <property type="entry name" value="WD_REPEATS_1"/>
    <property type="match status" value="1"/>
</dbReference>
<organism evidence="10 11">
    <name type="scientific">Musa troglodytarum</name>
    <name type="common">fe'i banana</name>
    <dbReference type="NCBI Taxonomy" id="320322"/>
    <lineage>
        <taxon>Eukaryota</taxon>
        <taxon>Viridiplantae</taxon>
        <taxon>Streptophyta</taxon>
        <taxon>Embryophyta</taxon>
        <taxon>Tracheophyta</taxon>
        <taxon>Spermatophyta</taxon>
        <taxon>Magnoliopsida</taxon>
        <taxon>Liliopsida</taxon>
        <taxon>Zingiberales</taxon>
        <taxon>Musaceae</taxon>
        <taxon>Musa</taxon>
    </lineage>
</organism>
<evidence type="ECO:0000256" key="5">
    <source>
        <dbReference type="ARBA" id="ARBA00023163"/>
    </source>
</evidence>
<dbReference type="InterPro" id="IPR045159">
    <property type="entry name" value="DCAF7-like"/>
</dbReference>
<dbReference type="EMBL" id="CP097506">
    <property type="protein sequence ID" value="URD96710.1"/>
    <property type="molecule type" value="Genomic_DNA"/>
</dbReference>
<evidence type="ECO:0000256" key="6">
    <source>
        <dbReference type="ARBA" id="ARBA00023242"/>
    </source>
</evidence>
<dbReference type="PROSITE" id="PS50294">
    <property type="entry name" value="WD_REPEATS_REGION"/>
    <property type="match status" value="1"/>
</dbReference>
<keyword evidence="5" id="KW-0804">Transcription</keyword>
<dbReference type="InterPro" id="IPR019775">
    <property type="entry name" value="WD40_repeat_CS"/>
</dbReference>
<dbReference type="InterPro" id="IPR015943">
    <property type="entry name" value="WD40/YVTN_repeat-like_dom_sf"/>
</dbReference>
<feature type="compositionally biased region" description="Polar residues" evidence="8">
    <location>
        <begin position="693"/>
        <end position="702"/>
    </location>
</feature>